<protein>
    <submittedName>
        <fullName evidence="2">DUF448 domain-containing protein</fullName>
    </submittedName>
</protein>
<feature type="domain" description="YlxR" evidence="1">
    <location>
        <begin position="3"/>
        <end position="76"/>
    </location>
</feature>
<evidence type="ECO:0000259" key="1">
    <source>
        <dbReference type="Pfam" id="PF04296"/>
    </source>
</evidence>
<dbReference type="CDD" id="cd00279">
    <property type="entry name" value="YlxR"/>
    <property type="match status" value="1"/>
</dbReference>
<accession>A0A2I1I6R5</accession>
<dbReference type="Proteomes" id="UP000234545">
    <property type="component" value="Unassembled WGS sequence"/>
</dbReference>
<proteinExistence type="predicted"/>
<dbReference type="PANTHER" id="PTHR34215">
    <property type="entry name" value="BLL0784 PROTEIN"/>
    <property type="match status" value="1"/>
</dbReference>
<dbReference type="Pfam" id="PF04296">
    <property type="entry name" value="YlxR"/>
    <property type="match status" value="1"/>
</dbReference>
<dbReference type="InterPro" id="IPR035931">
    <property type="entry name" value="YlxR-like_sf"/>
</dbReference>
<dbReference type="InterPro" id="IPR007393">
    <property type="entry name" value="YlxR_dom"/>
</dbReference>
<dbReference type="OrthoDB" id="5244965at2"/>
<dbReference type="RefSeq" id="WP_101627335.1">
    <property type="nucleotide sequence ID" value="NZ_PKKJ01000001.1"/>
</dbReference>
<name>A0A2I1I6R5_9ACTO</name>
<dbReference type="EMBL" id="PKKJ01000001">
    <property type="protein sequence ID" value="PKY66827.1"/>
    <property type="molecule type" value="Genomic_DNA"/>
</dbReference>
<organism evidence="2 3">
    <name type="scientific">Schaalia turicensis</name>
    <dbReference type="NCBI Taxonomy" id="131111"/>
    <lineage>
        <taxon>Bacteria</taxon>
        <taxon>Bacillati</taxon>
        <taxon>Actinomycetota</taxon>
        <taxon>Actinomycetes</taxon>
        <taxon>Actinomycetales</taxon>
        <taxon>Actinomycetaceae</taxon>
        <taxon>Schaalia</taxon>
    </lineage>
</organism>
<gene>
    <name evidence="2" type="ORF">CYJ25_00855</name>
</gene>
<dbReference type="InterPro" id="IPR037465">
    <property type="entry name" value="YlxR"/>
</dbReference>
<dbReference type="Gene3D" id="3.30.1230.10">
    <property type="entry name" value="YlxR-like"/>
    <property type="match status" value="1"/>
</dbReference>
<dbReference type="PANTHER" id="PTHR34215:SF1">
    <property type="entry name" value="YLXR DOMAIN-CONTAINING PROTEIN"/>
    <property type="match status" value="1"/>
</dbReference>
<sequence>MVRTCVGCSRRALRADLIRVVVSKDGVCTVDPTSAQPGRGAWIHPDPTCIETARKRRAFQRALSCEDDIDAHMWDQLGQVASSRAHSALVE</sequence>
<evidence type="ECO:0000313" key="3">
    <source>
        <dbReference type="Proteomes" id="UP000234545"/>
    </source>
</evidence>
<dbReference type="SUPFAM" id="SSF64376">
    <property type="entry name" value="YlxR-like"/>
    <property type="match status" value="1"/>
</dbReference>
<comment type="caution">
    <text evidence="2">The sequence shown here is derived from an EMBL/GenBank/DDBJ whole genome shotgun (WGS) entry which is preliminary data.</text>
</comment>
<dbReference type="AlphaFoldDB" id="A0A2I1I6R5"/>
<reference evidence="2 3" key="1">
    <citation type="submission" date="2017-12" db="EMBL/GenBank/DDBJ databases">
        <title>Phylogenetic diversity of female urinary microbiome.</title>
        <authorList>
            <person name="Thomas-White K."/>
            <person name="Wolfe A.J."/>
        </authorList>
    </citation>
    <scope>NUCLEOTIDE SEQUENCE [LARGE SCALE GENOMIC DNA]</scope>
    <source>
        <strain evidence="2 3">UMB0250</strain>
    </source>
</reference>
<evidence type="ECO:0000313" key="2">
    <source>
        <dbReference type="EMBL" id="PKY66827.1"/>
    </source>
</evidence>